<dbReference type="GO" id="GO:0004040">
    <property type="term" value="F:amidase activity"/>
    <property type="evidence" value="ECO:0007669"/>
    <property type="project" value="UniProtKB-EC"/>
</dbReference>
<dbReference type="AlphaFoldDB" id="A0A7W4TRR4"/>
<dbReference type="Gene3D" id="3.90.1300.10">
    <property type="entry name" value="Amidase signature (AS) domain"/>
    <property type="match status" value="1"/>
</dbReference>
<reference evidence="4 5" key="1">
    <citation type="submission" date="2020-08" db="EMBL/GenBank/DDBJ databases">
        <title>The Agave Microbiome: Exploring the role of microbial communities in plant adaptations to desert environments.</title>
        <authorList>
            <person name="Partida-Martinez L.P."/>
        </authorList>
    </citation>
    <scope>NUCLEOTIDE SEQUENCE [LARGE SCALE GENOMIC DNA]</scope>
    <source>
        <strain evidence="4 5">AS2.23</strain>
    </source>
</reference>
<accession>A0A7W4TRR4</accession>
<dbReference type="Proteomes" id="UP000533269">
    <property type="component" value="Unassembled WGS sequence"/>
</dbReference>
<feature type="chain" id="PRO_5031415045" evidence="2">
    <location>
        <begin position="32"/>
        <end position="559"/>
    </location>
</feature>
<dbReference type="SUPFAM" id="SSF75304">
    <property type="entry name" value="Amidase signature (AS) enzymes"/>
    <property type="match status" value="1"/>
</dbReference>
<protein>
    <submittedName>
        <fullName evidence="4">Amidase</fullName>
        <ecNumber evidence="4">3.5.1.4</ecNumber>
    </submittedName>
</protein>
<evidence type="ECO:0000259" key="3">
    <source>
        <dbReference type="Pfam" id="PF01425"/>
    </source>
</evidence>
<dbReference type="PANTHER" id="PTHR42678:SF34">
    <property type="entry name" value="OS04G0183300 PROTEIN"/>
    <property type="match status" value="1"/>
</dbReference>
<evidence type="ECO:0000313" key="5">
    <source>
        <dbReference type="Proteomes" id="UP000533269"/>
    </source>
</evidence>
<dbReference type="InterPro" id="IPR023631">
    <property type="entry name" value="Amidase_dom"/>
</dbReference>
<gene>
    <name evidence="4" type="ORF">FHR75_004349</name>
</gene>
<dbReference type="Pfam" id="PF01425">
    <property type="entry name" value="Amidase"/>
    <property type="match status" value="1"/>
</dbReference>
<sequence length="559" mass="57490">MPVPSRVRRRSAALLAATALCLAPALAPASAAPTPHDELPRVVGLSVTDQLGLLAAGETSSVDLVQAYLDRIAAYDDAYADQPGLQAVVTVSPTALENARLLDAERAAGISRGPLHGVPVLVKDNYATYDMPTSAGSEALADYQTSEDSTAVERLRDAGAIIVGKTNMAEFAWHGTYTLSSVRGETHNPYDQDVSASGSSGGTGAAIAAGFAAAGLGTDSCGSIIGPSAHQSLVGYRPTMGLTSVAGIVPLSVRQDVSGPMTTTVEDAALLGSVLAGVDPADPQTAIAAEQDPATFVPGLSDTALQGKRIGTFHWDYSTATPEGPRPGTEEVTAIVDRAVDDLAAQGAEIVDVPFTREFVQQQLASGGWIDMRPSVDAFFAATEAQWPAGLAELTAPTDQLTFSDVVADGKSSLDQATIDSWLALADVPNPDYDAAVAAQEAGKAAMDAFFVEHDLDALAMPTSEAPANPDWAGTTFCDVGANTGIPTISLPAGFTAAGLPVGLELAAPRSTDATLLAMAYDYEQATEHRLPPASTPELPRNGVIPKAVIATGPSREDG</sequence>
<feature type="region of interest" description="Disordered" evidence="1">
    <location>
        <begin position="528"/>
        <end position="559"/>
    </location>
</feature>
<keyword evidence="2" id="KW-0732">Signal</keyword>
<dbReference type="PANTHER" id="PTHR42678">
    <property type="entry name" value="AMIDASE"/>
    <property type="match status" value="1"/>
</dbReference>
<evidence type="ECO:0000313" key="4">
    <source>
        <dbReference type="EMBL" id="MBB2903507.1"/>
    </source>
</evidence>
<organism evidence="4 5">
    <name type="scientific">Kineococcus radiotolerans</name>
    <dbReference type="NCBI Taxonomy" id="131568"/>
    <lineage>
        <taxon>Bacteria</taxon>
        <taxon>Bacillati</taxon>
        <taxon>Actinomycetota</taxon>
        <taxon>Actinomycetes</taxon>
        <taxon>Kineosporiales</taxon>
        <taxon>Kineosporiaceae</taxon>
        <taxon>Kineococcus</taxon>
    </lineage>
</organism>
<dbReference type="EC" id="3.5.1.4" evidence="4"/>
<name>A0A7W4TRR4_KINRA</name>
<feature type="domain" description="Amidase" evidence="3">
    <location>
        <begin position="63"/>
        <end position="517"/>
    </location>
</feature>
<evidence type="ECO:0000256" key="1">
    <source>
        <dbReference type="SAM" id="MobiDB-lite"/>
    </source>
</evidence>
<feature type="signal peptide" evidence="2">
    <location>
        <begin position="1"/>
        <end position="31"/>
    </location>
</feature>
<dbReference type="RefSeq" id="WP_183393109.1">
    <property type="nucleotide sequence ID" value="NZ_JACHVY010000009.1"/>
</dbReference>
<dbReference type="EMBL" id="JACHVY010000009">
    <property type="protein sequence ID" value="MBB2903507.1"/>
    <property type="molecule type" value="Genomic_DNA"/>
</dbReference>
<evidence type="ECO:0000256" key="2">
    <source>
        <dbReference type="SAM" id="SignalP"/>
    </source>
</evidence>
<comment type="caution">
    <text evidence="4">The sequence shown here is derived from an EMBL/GenBank/DDBJ whole genome shotgun (WGS) entry which is preliminary data.</text>
</comment>
<proteinExistence type="predicted"/>
<keyword evidence="4" id="KW-0378">Hydrolase</keyword>
<reference evidence="4 5" key="2">
    <citation type="submission" date="2020-08" db="EMBL/GenBank/DDBJ databases">
        <authorList>
            <person name="Partida-Martinez L."/>
            <person name="Huntemann M."/>
            <person name="Clum A."/>
            <person name="Wang J."/>
            <person name="Palaniappan K."/>
            <person name="Ritter S."/>
            <person name="Chen I.-M."/>
            <person name="Stamatis D."/>
            <person name="Reddy T."/>
            <person name="O'Malley R."/>
            <person name="Daum C."/>
            <person name="Shapiro N."/>
            <person name="Ivanova N."/>
            <person name="Kyrpides N."/>
            <person name="Woyke T."/>
        </authorList>
    </citation>
    <scope>NUCLEOTIDE SEQUENCE [LARGE SCALE GENOMIC DNA]</scope>
    <source>
        <strain evidence="4 5">AS2.23</strain>
    </source>
</reference>
<dbReference type="InterPro" id="IPR036928">
    <property type="entry name" value="AS_sf"/>
</dbReference>